<accession>A0A8X8AID0</accession>
<dbReference type="PROSITE" id="PS50157">
    <property type="entry name" value="ZINC_FINGER_C2H2_2"/>
    <property type="match status" value="1"/>
</dbReference>
<dbReference type="PANTHER" id="PTHR45730">
    <property type="entry name" value="ZINC FINGER PROTEIN JAGGED"/>
    <property type="match status" value="1"/>
</dbReference>
<dbReference type="InterPro" id="IPR045320">
    <property type="entry name" value="JAGGED/SL1-like"/>
</dbReference>
<dbReference type="InterPro" id="IPR013087">
    <property type="entry name" value="Znf_C2H2_type"/>
</dbReference>
<keyword evidence="5" id="KW-1185">Reference proteome</keyword>
<feature type="domain" description="C2H2-type" evidence="3">
    <location>
        <begin position="134"/>
        <end position="161"/>
    </location>
</feature>
<evidence type="ECO:0000256" key="1">
    <source>
        <dbReference type="PROSITE-ProRule" id="PRU00042"/>
    </source>
</evidence>
<evidence type="ECO:0000313" key="4">
    <source>
        <dbReference type="EMBL" id="KAG6787337.1"/>
    </source>
</evidence>
<feature type="compositionally biased region" description="Basic residues" evidence="2">
    <location>
        <begin position="154"/>
        <end position="167"/>
    </location>
</feature>
<dbReference type="OrthoDB" id="1915958at2759"/>
<organism evidence="4 5">
    <name type="scientific">Populus tomentosa</name>
    <name type="common">Chinese white poplar</name>
    <dbReference type="NCBI Taxonomy" id="118781"/>
    <lineage>
        <taxon>Eukaryota</taxon>
        <taxon>Viridiplantae</taxon>
        <taxon>Streptophyta</taxon>
        <taxon>Embryophyta</taxon>
        <taxon>Tracheophyta</taxon>
        <taxon>Spermatophyta</taxon>
        <taxon>Magnoliopsida</taxon>
        <taxon>eudicotyledons</taxon>
        <taxon>Gunneridae</taxon>
        <taxon>Pentapetalae</taxon>
        <taxon>rosids</taxon>
        <taxon>fabids</taxon>
        <taxon>Malpighiales</taxon>
        <taxon>Salicaceae</taxon>
        <taxon>Saliceae</taxon>
        <taxon>Populus</taxon>
    </lineage>
</organism>
<dbReference type="GO" id="GO:0008270">
    <property type="term" value="F:zinc ion binding"/>
    <property type="evidence" value="ECO:0007669"/>
    <property type="project" value="UniProtKB-KW"/>
</dbReference>
<comment type="caution">
    <text evidence="4">The sequence shown here is derived from an EMBL/GenBank/DDBJ whole genome shotgun (WGS) entry which is preliminary data.</text>
</comment>
<name>A0A8X8AID0_POPTO</name>
<keyword evidence="1" id="KW-0479">Metal-binding</keyword>
<protein>
    <recommendedName>
        <fullName evidence="3">C2H2-type domain-containing protein</fullName>
    </recommendedName>
</protein>
<reference evidence="4" key="1">
    <citation type="journal article" date="2020" name="bioRxiv">
        <title>Hybrid origin of Populus tomentosa Carr. identified through genome sequencing and phylogenomic analysis.</title>
        <authorList>
            <person name="An X."/>
            <person name="Gao K."/>
            <person name="Chen Z."/>
            <person name="Li J."/>
            <person name="Yang X."/>
            <person name="Yang X."/>
            <person name="Zhou J."/>
            <person name="Guo T."/>
            <person name="Zhao T."/>
            <person name="Huang S."/>
            <person name="Miao D."/>
            <person name="Khan W.U."/>
            <person name="Rao P."/>
            <person name="Ye M."/>
            <person name="Lei B."/>
            <person name="Liao W."/>
            <person name="Wang J."/>
            <person name="Ji L."/>
            <person name="Li Y."/>
            <person name="Guo B."/>
            <person name="Mustafa N.S."/>
            <person name="Li S."/>
            <person name="Yun Q."/>
            <person name="Keller S.R."/>
            <person name="Mao J."/>
            <person name="Zhang R."/>
            <person name="Strauss S.H."/>
        </authorList>
    </citation>
    <scope>NUCLEOTIDE SEQUENCE</scope>
    <source>
        <strain evidence="4">GM15</strain>
        <tissue evidence="4">Leaf</tissue>
    </source>
</reference>
<evidence type="ECO:0000256" key="2">
    <source>
        <dbReference type="SAM" id="MobiDB-lite"/>
    </source>
</evidence>
<dbReference type="GO" id="GO:0003700">
    <property type="term" value="F:DNA-binding transcription factor activity"/>
    <property type="evidence" value="ECO:0007669"/>
    <property type="project" value="InterPro"/>
</dbReference>
<dbReference type="Proteomes" id="UP000886885">
    <property type="component" value="Chromosome 2A"/>
</dbReference>
<dbReference type="AlphaFoldDB" id="A0A8X8AID0"/>
<keyword evidence="1" id="KW-0863">Zinc-finger</keyword>
<keyword evidence="1" id="KW-0862">Zinc</keyword>
<dbReference type="PROSITE" id="PS00028">
    <property type="entry name" value="ZINC_FINGER_C2H2_1"/>
    <property type="match status" value="1"/>
</dbReference>
<dbReference type="EMBL" id="JAAWWB010000003">
    <property type="protein sequence ID" value="KAG6787337.1"/>
    <property type="molecule type" value="Genomic_DNA"/>
</dbReference>
<dbReference type="PANTHER" id="PTHR45730:SF108">
    <property type="entry name" value="PROTEIN LATE FLOWERING"/>
    <property type="match status" value="1"/>
</dbReference>
<evidence type="ECO:0000259" key="3">
    <source>
        <dbReference type="PROSITE" id="PS50157"/>
    </source>
</evidence>
<feature type="region of interest" description="Disordered" evidence="2">
    <location>
        <begin position="150"/>
        <end position="174"/>
    </location>
</feature>
<proteinExistence type="predicted"/>
<evidence type="ECO:0000313" key="5">
    <source>
        <dbReference type="Proteomes" id="UP000886885"/>
    </source>
</evidence>
<gene>
    <name evidence="4" type="ORF">POTOM_008976</name>
</gene>
<sequence>MHWWQALGCLWSGHDKEASVHERNGRRSDKLRGNGGGERWTGGCEPITIYRRQRNAAEKTAVCMDRGAERADTTTYCASDHYQTPTSQHIWVLNSSCVLYFCYSFQAFYLLADMEPAEKVSPIHAEEDTTARVFPCLFCSRKFYSSQALGGHQNAHKKERNAARKTRRVSEYAPSPPPTFPVIFSPSHHLGLLHPSMYISTAHAANLHRHPTHDQFSDRLGSGGAARFDSGVLFYGGSCSSDRYDHHQYDQEDEQSLLSWQRSIRCPGFNGGGPNHHLSMANGNHNMEIRNDKDQKLDLSLHL</sequence>